<dbReference type="SUPFAM" id="SSF159275">
    <property type="entry name" value="PA1994-like"/>
    <property type="match status" value="1"/>
</dbReference>
<protein>
    <recommendedName>
        <fullName evidence="4">Glycolipid-binding domain-containing protein</fullName>
    </recommendedName>
</protein>
<feature type="compositionally biased region" description="Basic and acidic residues" evidence="1">
    <location>
        <begin position="11"/>
        <end position="21"/>
    </location>
</feature>
<proteinExistence type="predicted"/>
<comment type="caution">
    <text evidence="2">The sequence shown here is derived from an EMBL/GenBank/DDBJ whole genome shotgun (WGS) entry which is preliminary data.</text>
</comment>
<name>A0A372ZLF5_9ACTN</name>
<dbReference type="Pfam" id="PF06475">
    <property type="entry name" value="Glycolipid_bind"/>
    <property type="match status" value="1"/>
</dbReference>
<evidence type="ECO:0008006" key="4">
    <source>
        <dbReference type="Google" id="ProtNLM"/>
    </source>
</evidence>
<gene>
    <name evidence="2" type="ORF">DR950_01890</name>
</gene>
<accession>A0A372ZLF5</accession>
<dbReference type="AlphaFoldDB" id="A0A372ZLF5"/>
<evidence type="ECO:0000256" key="1">
    <source>
        <dbReference type="SAM" id="MobiDB-lite"/>
    </source>
</evidence>
<keyword evidence="3" id="KW-1185">Reference proteome</keyword>
<organism evidence="2 3">
    <name type="scientific">Kitasatospora xanthocidica</name>
    <dbReference type="NCBI Taxonomy" id="83382"/>
    <lineage>
        <taxon>Bacteria</taxon>
        <taxon>Bacillati</taxon>
        <taxon>Actinomycetota</taxon>
        <taxon>Actinomycetes</taxon>
        <taxon>Kitasatosporales</taxon>
        <taxon>Streptomycetaceae</taxon>
        <taxon>Kitasatospora</taxon>
    </lineage>
</organism>
<feature type="region of interest" description="Disordered" evidence="1">
    <location>
        <begin position="1"/>
        <end position="28"/>
    </location>
</feature>
<sequence length="209" mass="23017">MNSSTAPDPNRPAERPAEHAATRTAAPTWRVTETAGLETSWIDLGPTSLTAHGRAAAAEPAPYWLDYRLDTGDGFTTRRMHVTARTPDTTRTLDLRRDETTGHWTVDGTPRPDLDGALDCDLGLSPLTNTPPVLRHGLHLGPGEHHFLMAWIRVPELVVVPSRQTYTHLRRHEDGHATVRYASGDYRADLLLDADGLVAEYPGLAHRIA</sequence>
<dbReference type="RefSeq" id="WP_117485285.1">
    <property type="nucleotide sequence ID" value="NZ_QVIG01000001.1"/>
</dbReference>
<reference evidence="2 3" key="1">
    <citation type="submission" date="2018-08" db="EMBL/GenBank/DDBJ databases">
        <title>Diversity &amp; Physiological Properties of Lignin-Decomposing Actinobacteria from Soil.</title>
        <authorList>
            <person name="Roh S.G."/>
            <person name="Kim S.B."/>
        </authorList>
    </citation>
    <scope>NUCLEOTIDE SEQUENCE [LARGE SCALE GENOMIC DNA]</scope>
    <source>
        <strain evidence="2 3">MMS17-GH009</strain>
    </source>
</reference>
<dbReference type="EMBL" id="QVIG01000001">
    <property type="protein sequence ID" value="RGD56708.1"/>
    <property type="molecule type" value="Genomic_DNA"/>
</dbReference>
<evidence type="ECO:0000313" key="2">
    <source>
        <dbReference type="EMBL" id="RGD56708.1"/>
    </source>
</evidence>
<evidence type="ECO:0000313" key="3">
    <source>
        <dbReference type="Proteomes" id="UP000263377"/>
    </source>
</evidence>
<dbReference type="Proteomes" id="UP000263377">
    <property type="component" value="Unassembled WGS sequence"/>
</dbReference>
<dbReference type="InterPro" id="IPR009467">
    <property type="entry name" value="Glycolipid-bd_prot_put"/>
</dbReference>